<proteinExistence type="predicted"/>
<dbReference type="InterPro" id="IPR029058">
    <property type="entry name" value="AB_hydrolase_fold"/>
</dbReference>
<dbReference type="InterPro" id="IPR010662">
    <property type="entry name" value="RBBP9/YdeN"/>
</dbReference>
<sequence length="218" mass="24469">MRNLRIIAITALFCFVSATGYSQRKKNTTKNSMDYRVIIAHAYPADSSTAWYPYIADNLKKQNCEVLIPNFPEPDLKGWQNVLKPLADKSPEKTILIGHSIGCVNILRYLESAGNTKKFPLVILVAPPAFNLGYEQLNSFFATPFDFNTIKSRAEKIVVIMTMQDRVLAPDPMKHGQIFLENVKAKLVILPEGGHFAPFDNVTSLPEVLEEIRSALTQ</sequence>
<evidence type="ECO:0008006" key="3">
    <source>
        <dbReference type="Google" id="ProtNLM"/>
    </source>
</evidence>
<dbReference type="RefSeq" id="WP_094416554.1">
    <property type="nucleotide sequence ID" value="NZ_NOXV01000302.1"/>
</dbReference>
<dbReference type="Pfam" id="PF06821">
    <property type="entry name" value="Ser_hydrolase"/>
    <property type="match status" value="1"/>
</dbReference>
<name>A0A255YUU6_9FLAO</name>
<dbReference type="SUPFAM" id="SSF53474">
    <property type="entry name" value="alpha/beta-Hydrolases"/>
    <property type="match status" value="1"/>
</dbReference>
<dbReference type="Gene3D" id="3.40.50.1820">
    <property type="entry name" value="alpha/beta hydrolase"/>
    <property type="match status" value="1"/>
</dbReference>
<keyword evidence="2" id="KW-1185">Reference proteome</keyword>
<comment type="caution">
    <text evidence="1">The sequence shown here is derived from an EMBL/GenBank/DDBJ whole genome shotgun (WGS) entry which is preliminary data.</text>
</comment>
<gene>
    <name evidence="1" type="ORF">CHU92_13810</name>
</gene>
<evidence type="ECO:0000313" key="2">
    <source>
        <dbReference type="Proteomes" id="UP000216605"/>
    </source>
</evidence>
<dbReference type="AlphaFoldDB" id="A0A255YUU6"/>
<dbReference type="GO" id="GO:0016787">
    <property type="term" value="F:hydrolase activity"/>
    <property type="evidence" value="ECO:0007669"/>
    <property type="project" value="InterPro"/>
</dbReference>
<accession>A0A255YUU6</accession>
<dbReference type="OrthoDB" id="9804993at2"/>
<dbReference type="EMBL" id="NOXV01000302">
    <property type="protein sequence ID" value="OYQ32993.1"/>
    <property type="molecule type" value="Genomic_DNA"/>
</dbReference>
<organism evidence="1 2">
    <name type="scientific">Flavobacterium cyanobacteriorum</name>
    <dbReference type="NCBI Taxonomy" id="2022802"/>
    <lineage>
        <taxon>Bacteria</taxon>
        <taxon>Pseudomonadati</taxon>
        <taxon>Bacteroidota</taxon>
        <taxon>Flavobacteriia</taxon>
        <taxon>Flavobacteriales</taxon>
        <taxon>Flavobacteriaceae</taxon>
        <taxon>Flavobacterium</taxon>
    </lineage>
</organism>
<dbReference type="Proteomes" id="UP000216605">
    <property type="component" value="Unassembled WGS sequence"/>
</dbReference>
<protein>
    <recommendedName>
        <fullName evidence="3">Serine hydrolase family protein</fullName>
    </recommendedName>
</protein>
<evidence type="ECO:0000313" key="1">
    <source>
        <dbReference type="EMBL" id="OYQ32993.1"/>
    </source>
</evidence>
<reference evidence="1 2" key="1">
    <citation type="submission" date="2017-07" db="EMBL/GenBank/DDBJ databases">
        <title>Flavobacterium cyanobacteriorum sp. nov., isolated from cyanobacterial aggregates in a eutrophic lake.</title>
        <authorList>
            <person name="Cai H."/>
        </authorList>
    </citation>
    <scope>NUCLEOTIDE SEQUENCE [LARGE SCALE GENOMIC DNA]</scope>
    <source>
        <strain evidence="1 2">TH021</strain>
    </source>
</reference>
<dbReference type="PANTHER" id="PTHR15394">
    <property type="entry name" value="SERINE HYDROLASE RBBP9"/>
    <property type="match status" value="1"/>
</dbReference>
<dbReference type="PANTHER" id="PTHR15394:SF3">
    <property type="entry name" value="SERINE HYDROLASE RBBP9"/>
    <property type="match status" value="1"/>
</dbReference>